<feature type="repeat" description="RCC1" evidence="2">
    <location>
        <begin position="731"/>
        <end position="782"/>
    </location>
</feature>
<feature type="compositionally biased region" description="Acidic residues" evidence="3">
    <location>
        <begin position="221"/>
        <end position="231"/>
    </location>
</feature>
<dbReference type="InterPro" id="IPR000210">
    <property type="entry name" value="BTB/POZ_dom"/>
</dbReference>
<feature type="compositionally biased region" description="Basic and acidic residues" evidence="3">
    <location>
        <begin position="9"/>
        <end position="19"/>
    </location>
</feature>
<gene>
    <name evidence="5" type="ORF">EAG_12438</name>
</gene>
<keyword evidence="1" id="KW-0677">Repeat</keyword>
<accession>E2A4G5</accession>
<dbReference type="InParanoid" id="E2A4G5"/>
<evidence type="ECO:0000256" key="2">
    <source>
        <dbReference type="PROSITE-ProRule" id="PRU00235"/>
    </source>
</evidence>
<dbReference type="PROSITE" id="PS00626">
    <property type="entry name" value="RCC1_2"/>
    <property type="match status" value="2"/>
</dbReference>
<dbReference type="PANTHER" id="PTHR22872">
    <property type="entry name" value="BTK-BINDING PROTEIN-RELATED"/>
    <property type="match status" value="1"/>
</dbReference>
<feature type="repeat" description="RCC1" evidence="2">
    <location>
        <begin position="274"/>
        <end position="326"/>
    </location>
</feature>
<dbReference type="OrthoDB" id="6777468at2759"/>
<dbReference type="SUPFAM" id="SSF54695">
    <property type="entry name" value="POZ domain"/>
    <property type="match status" value="1"/>
</dbReference>
<name>E2A4G5_CAMFO</name>
<feature type="region of interest" description="Disordered" evidence="3">
    <location>
        <begin position="218"/>
        <end position="240"/>
    </location>
</feature>
<evidence type="ECO:0000256" key="1">
    <source>
        <dbReference type="ARBA" id="ARBA00022737"/>
    </source>
</evidence>
<sequence>MSNSSKKFYSSEDIEKKNSETTTNEEDEMQKYEKRILQWILAEKIIPTDLKHWSFFHLLKPEFILQIHMVIVYSNCDNGVIIVTKDKNVYSLDYEEEHLKTDTHTAPYLREMKELCGKNIKTFAHSDRFILALTEEGEVYFCEIAEELKFSSEISVSVISTFIRVDDLINKRVVDIACGKLHGLALTSDGKVFAWGMINWDESSNYLNGSLDERDWKSNESEESDWEENDGQVDNKNKKSHFSVPRQVKHELERKNVVHIACGTELNIVVTDENTIYGWGDNDSGQISRIVQPQEYYEHPHKIITLSDKIIKVVCGNSHTLVLTNKGEVYAWGDNYFGQIGVNGNREFFEPIVVNVPQMGKVLNVDAFANMSIAVGYDRSIYIWGTWYMYENLMELANVYCVTNLKKDCSQIIKQTITMSNVKFLYNKAIEYNSEELKEFCFQFTLRHRAANTLSEDYLELYMSTKAKIVHKELIQNDVTITSSTFYSPNKNVEKRSLKTTTKKNEMPKYEKGILQCILAEKIISTFFKHWPFFHLLESEFISQIHILDGVWYRTVTIFIVTQDKHVYNFNYDANDFSMIGYLNTALYLREIKELCGKNIKIFQRCSSFILALTEEGEVYFSDIAKNHYWEEAPYISTFIRVINLSRQGIVTIVCGKLNGLALTNDGEVRVWKDKEWEEWEENVLEERDWEENVSEQNDWKENVLGEYDWDKNIFLIACGSYFNIAVSDENTIYGWGDNRDGQISIVRPQKYYKYPHEIITISDKIVEVACGDSHTLALTCKGEVYAWGNNTCGQVGVNSNGKPSGPTVLTSDLTIRVEERPIYVHKAILKIRCLYFKSMFRHNWKENIQNISVHTVSDKFSYVTYKAFLKYLYTGIIDLPAENVLELMELADMYCEINLLKDCSQKIIKVITVSNVMFFYNKAIEFNAKELKEFCFHFALRHMEAVVLSEDFIKLDTSTKDNFMRRAAEGNTFGISFF</sequence>
<dbReference type="Gene3D" id="2.130.10.30">
    <property type="entry name" value="Regulator of chromosome condensation 1/beta-lactamase-inhibitor protein II"/>
    <property type="match status" value="2"/>
</dbReference>
<dbReference type="PROSITE" id="PS50097">
    <property type="entry name" value="BTB"/>
    <property type="match status" value="1"/>
</dbReference>
<protein>
    <submittedName>
        <fullName evidence="5">RCC1 and BTB domain-containing protein 1</fullName>
    </submittedName>
</protein>
<evidence type="ECO:0000313" key="6">
    <source>
        <dbReference type="Proteomes" id="UP000000311"/>
    </source>
</evidence>
<evidence type="ECO:0000256" key="3">
    <source>
        <dbReference type="SAM" id="MobiDB-lite"/>
    </source>
</evidence>
<dbReference type="InterPro" id="IPR000408">
    <property type="entry name" value="Reg_chr_condens"/>
</dbReference>
<dbReference type="InterPro" id="IPR009091">
    <property type="entry name" value="RCC1/BLIP-II"/>
</dbReference>
<evidence type="ECO:0000313" key="5">
    <source>
        <dbReference type="EMBL" id="EFN71673.1"/>
    </source>
</evidence>
<dbReference type="PRINTS" id="PR00633">
    <property type="entry name" value="RCCNDNSATION"/>
</dbReference>
<organism evidence="6">
    <name type="scientific">Camponotus floridanus</name>
    <name type="common">Florida carpenter ant</name>
    <dbReference type="NCBI Taxonomy" id="104421"/>
    <lineage>
        <taxon>Eukaryota</taxon>
        <taxon>Metazoa</taxon>
        <taxon>Ecdysozoa</taxon>
        <taxon>Arthropoda</taxon>
        <taxon>Hexapoda</taxon>
        <taxon>Insecta</taxon>
        <taxon>Pterygota</taxon>
        <taxon>Neoptera</taxon>
        <taxon>Endopterygota</taxon>
        <taxon>Hymenoptera</taxon>
        <taxon>Apocrita</taxon>
        <taxon>Aculeata</taxon>
        <taxon>Formicoidea</taxon>
        <taxon>Formicidae</taxon>
        <taxon>Formicinae</taxon>
        <taxon>Camponotus</taxon>
    </lineage>
</organism>
<keyword evidence="6" id="KW-1185">Reference proteome</keyword>
<dbReference type="InterPro" id="IPR051625">
    <property type="entry name" value="Signaling_Regulatory_Domain"/>
</dbReference>
<dbReference type="STRING" id="104421.E2A4G5"/>
<feature type="repeat" description="RCC1" evidence="2">
    <location>
        <begin position="327"/>
        <end position="378"/>
    </location>
</feature>
<dbReference type="Proteomes" id="UP000000311">
    <property type="component" value="Unassembled WGS sequence"/>
</dbReference>
<feature type="region of interest" description="Disordered" evidence="3">
    <location>
        <begin position="1"/>
        <end position="27"/>
    </location>
</feature>
<dbReference type="EMBL" id="GL436645">
    <property type="protein sequence ID" value="EFN71673.1"/>
    <property type="molecule type" value="Genomic_DNA"/>
</dbReference>
<dbReference type="PROSITE" id="PS50012">
    <property type="entry name" value="RCC1_3"/>
    <property type="match status" value="4"/>
</dbReference>
<dbReference type="SMART" id="SM00225">
    <property type="entry name" value="BTB"/>
    <property type="match status" value="1"/>
</dbReference>
<dbReference type="PANTHER" id="PTHR22872:SF10">
    <property type="entry name" value="ULTRAVIOLET-B RECEPTOR UVR8"/>
    <property type="match status" value="1"/>
</dbReference>
<reference evidence="5 6" key="1">
    <citation type="journal article" date="2010" name="Science">
        <title>Genomic comparison of the ants Camponotus floridanus and Harpegnathos saltator.</title>
        <authorList>
            <person name="Bonasio R."/>
            <person name="Zhang G."/>
            <person name="Ye C."/>
            <person name="Mutti N.S."/>
            <person name="Fang X."/>
            <person name="Qin N."/>
            <person name="Donahue G."/>
            <person name="Yang P."/>
            <person name="Li Q."/>
            <person name="Li C."/>
            <person name="Zhang P."/>
            <person name="Huang Z."/>
            <person name="Berger S.L."/>
            <person name="Reinberg D."/>
            <person name="Wang J."/>
            <person name="Liebig J."/>
        </authorList>
    </citation>
    <scope>NUCLEOTIDE SEQUENCE [LARGE SCALE GENOMIC DNA]</scope>
    <source>
        <strain evidence="6">C129</strain>
    </source>
</reference>
<feature type="domain" description="BTB" evidence="4">
    <location>
        <begin position="812"/>
        <end position="882"/>
    </location>
</feature>
<dbReference type="SUPFAM" id="SSF50985">
    <property type="entry name" value="RCC1/BLIP-II"/>
    <property type="match status" value="2"/>
</dbReference>
<feature type="repeat" description="RCC1" evidence="2">
    <location>
        <begin position="783"/>
        <end position="808"/>
    </location>
</feature>
<dbReference type="Pfam" id="PF00651">
    <property type="entry name" value="BTB"/>
    <property type="match status" value="1"/>
</dbReference>
<evidence type="ECO:0000259" key="4">
    <source>
        <dbReference type="PROSITE" id="PS50097"/>
    </source>
</evidence>
<dbReference type="Gene3D" id="1.25.40.420">
    <property type="match status" value="1"/>
</dbReference>
<proteinExistence type="predicted"/>
<dbReference type="Pfam" id="PF13540">
    <property type="entry name" value="RCC1_2"/>
    <property type="match status" value="2"/>
</dbReference>
<dbReference type="Pfam" id="PF25390">
    <property type="entry name" value="WD40_RLD"/>
    <property type="match status" value="1"/>
</dbReference>
<dbReference type="InterPro" id="IPR058923">
    <property type="entry name" value="RCC1-like_dom"/>
</dbReference>
<dbReference type="InterPro" id="IPR011333">
    <property type="entry name" value="SKP1/BTB/POZ_sf"/>
</dbReference>
<dbReference type="AlphaFoldDB" id="E2A4G5"/>